<gene>
    <name evidence="1" type="ORF">CTM62_00215</name>
</gene>
<sequence length="79" mass="9672">MRKRLFCDAKPTLLPCKRAAFRMQNNRFYNTLIIRLLRNSDACEKYLHLYLLFSACKWVFQRSELVLLRKLFPFREVKQ</sequence>
<organism evidence="1 2">
    <name type="scientific">Prevotella intermedia</name>
    <dbReference type="NCBI Taxonomy" id="28131"/>
    <lineage>
        <taxon>Bacteria</taxon>
        <taxon>Pseudomonadati</taxon>
        <taxon>Bacteroidota</taxon>
        <taxon>Bacteroidia</taxon>
        <taxon>Bacteroidales</taxon>
        <taxon>Prevotellaceae</taxon>
        <taxon>Prevotella</taxon>
    </lineage>
</organism>
<proteinExistence type="predicted"/>
<dbReference type="AlphaFoldDB" id="A0A2D3L400"/>
<name>A0A2D3L400_PREIN</name>
<dbReference type="EMBL" id="CP024723">
    <property type="protein sequence ID" value="ATV25304.1"/>
    <property type="molecule type" value="Genomic_DNA"/>
</dbReference>
<dbReference type="Proteomes" id="UP000229630">
    <property type="component" value="Chromosome 1"/>
</dbReference>
<accession>A0A2D3L400</accession>
<protein>
    <submittedName>
        <fullName evidence="1">Uncharacterized protein</fullName>
    </submittedName>
</protein>
<evidence type="ECO:0000313" key="2">
    <source>
        <dbReference type="Proteomes" id="UP000229630"/>
    </source>
</evidence>
<reference evidence="1 2" key="1">
    <citation type="submission" date="2017-11" db="EMBL/GenBank/DDBJ databases">
        <title>Genome sequencing of Prevotella intermedia KCOM 2837.</title>
        <authorList>
            <person name="Kook J.-K."/>
            <person name="Park S.-N."/>
            <person name="Lim Y.K."/>
        </authorList>
    </citation>
    <scope>NUCLEOTIDE SEQUENCE [LARGE SCALE GENOMIC DNA]</scope>
    <source>
        <strain evidence="1 2">KCOM 2837</strain>
    </source>
</reference>
<evidence type="ECO:0000313" key="1">
    <source>
        <dbReference type="EMBL" id="ATV25304.1"/>
    </source>
</evidence>